<dbReference type="GO" id="GO:0005524">
    <property type="term" value="F:ATP binding"/>
    <property type="evidence" value="ECO:0007669"/>
    <property type="project" value="UniProtKB-KW"/>
</dbReference>
<evidence type="ECO:0000256" key="12">
    <source>
        <dbReference type="ARBA" id="ARBA00022741"/>
    </source>
</evidence>
<name>W5N446_LEPOC</name>
<keyword evidence="20" id="KW-0511">Multifunctional enzyme</keyword>
<keyword evidence="8" id="KW-0037">Angiogenesis</keyword>
<feature type="compositionally biased region" description="Polar residues" evidence="23">
    <location>
        <begin position="379"/>
        <end position="391"/>
    </location>
</feature>
<evidence type="ECO:0000313" key="26">
    <source>
        <dbReference type="Ensembl" id="ENSLOCP00000015405.1"/>
    </source>
</evidence>
<feature type="compositionally biased region" description="Polar residues" evidence="23">
    <location>
        <begin position="55"/>
        <end position="66"/>
    </location>
</feature>
<dbReference type="InterPro" id="IPR031248">
    <property type="entry name" value="RNF213"/>
</dbReference>
<evidence type="ECO:0000256" key="13">
    <source>
        <dbReference type="ARBA" id="ARBA00022771"/>
    </source>
</evidence>
<evidence type="ECO:0000256" key="23">
    <source>
        <dbReference type="SAM" id="MobiDB-lite"/>
    </source>
</evidence>
<dbReference type="PROSITE" id="PS50089">
    <property type="entry name" value="ZF_RING_2"/>
    <property type="match status" value="1"/>
</dbReference>
<dbReference type="GO" id="GO:0004842">
    <property type="term" value="F:ubiquitin-protein transferase activity"/>
    <property type="evidence" value="ECO:0000318"/>
    <property type="project" value="GO_Central"/>
</dbReference>
<evidence type="ECO:0000256" key="16">
    <source>
        <dbReference type="ARBA" id="ARBA00022833"/>
    </source>
</evidence>
<keyword evidence="12" id="KW-0547">Nucleotide-binding</keyword>
<dbReference type="Gene3D" id="3.40.50.300">
    <property type="entry name" value="P-loop containing nucleotide triphosphate hydrolases"/>
    <property type="match status" value="2"/>
</dbReference>
<organism evidence="26 27">
    <name type="scientific">Lepisosteus oculatus</name>
    <name type="common">Spotted gar</name>
    <dbReference type="NCBI Taxonomy" id="7918"/>
    <lineage>
        <taxon>Eukaryota</taxon>
        <taxon>Metazoa</taxon>
        <taxon>Chordata</taxon>
        <taxon>Craniata</taxon>
        <taxon>Vertebrata</taxon>
        <taxon>Euteleostomi</taxon>
        <taxon>Actinopterygii</taxon>
        <taxon>Neopterygii</taxon>
        <taxon>Holostei</taxon>
        <taxon>Semionotiformes</taxon>
        <taxon>Lepisosteidae</taxon>
        <taxon>Lepisosteus</taxon>
    </lineage>
</organism>
<feature type="compositionally biased region" description="Basic and acidic residues" evidence="23">
    <location>
        <begin position="339"/>
        <end position="351"/>
    </location>
</feature>
<feature type="compositionally biased region" description="Polar residues" evidence="23">
    <location>
        <begin position="25"/>
        <end position="35"/>
    </location>
</feature>
<feature type="compositionally biased region" description="Basic and acidic residues" evidence="23">
    <location>
        <begin position="43"/>
        <end position="54"/>
    </location>
</feature>
<dbReference type="eggNOG" id="KOG3544">
    <property type="taxonomic scope" value="Eukaryota"/>
</dbReference>
<keyword evidence="9" id="KW-0551">Lipid droplet</keyword>
<dbReference type="STRING" id="7918.ENSLOCP00000015405"/>
<dbReference type="GO" id="GO:0061630">
    <property type="term" value="F:ubiquitin protein ligase activity"/>
    <property type="evidence" value="ECO:0007669"/>
    <property type="project" value="UniProtKB-EC"/>
</dbReference>
<dbReference type="GO" id="GO:0005730">
    <property type="term" value="C:nucleolus"/>
    <property type="evidence" value="ECO:0000318"/>
    <property type="project" value="GO_Central"/>
</dbReference>
<accession>W5N446</accession>
<dbReference type="InterPro" id="IPR046439">
    <property type="entry name" value="ZF_RZ_dom"/>
</dbReference>
<evidence type="ECO:0000256" key="20">
    <source>
        <dbReference type="ARBA" id="ARBA00023268"/>
    </source>
</evidence>
<feature type="compositionally biased region" description="Acidic residues" evidence="23">
    <location>
        <begin position="121"/>
        <end position="136"/>
    </location>
</feature>
<keyword evidence="17" id="KW-0067">ATP-binding</keyword>
<feature type="compositionally biased region" description="Low complexity" evidence="23">
    <location>
        <begin position="222"/>
        <end position="236"/>
    </location>
</feature>
<comment type="catalytic activity">
    <reaction evidence="1">
        <text>S-ubiquitinyl-[E2 ubiquitin-conjugating enzyme]-L-cysteine + [acceptor protein]-L-lysine = [E2 ubiquitin-conjugating enzyme]-L-cysteine + N(6)-ubiquitinyl-[acceptor protein]-L-lysine.</text>
        <dbReference type="EC" id="2.3.2.27"/>
    </reaction>
</comment>
<feature type="domain" description="RING-type" evidence="24">
    <location>
        <begin position="4134"/>
        <end position="4172"/>
    </location>
</feature>
<feature type="compositionally biased region" description="Polar residues" evidence="23">
    <location>
        <begin position="272"/>
        <end position="333"/>
    </location>
</feature>
<dbReference type="GO" id="GO:0008270">
    <property type="term" value="F:zinc ion binding"/>
    <property type="evidence" value="ECO:0007669"/>
    <property type="project" value="UniProtKB-KW"/>
</dbReference>
<sequence>MKCSDCGHVAAEQNAKFCSECGKKLSQSQAPSQGKTPPVLEDQLERGDEQRTDSEPSSVDSTTMQHNEQKRHSEDEDCPKKKRKKKKDKRKKSKQSSSLESEEMATELSDISLADKPTSAVEEEAVPSDSEDESGAMDDTAALVQEAGRSTQPVNTNTASQEPCPGSPAQVQKTRKMSDCAPFEKATRETVKTNIPPRVPAGSTETSAEGRDSSFIPSQEQTGSVVPSTEGSSSSRCSHHSTPEASASSPGAVQKPAEPERQKNPELEQHTESSNSSLIPPQAQTGSTEQSREGSNSSPTPHRAQTGSAQRSTEGSSSSHCSRNATREASASSPGAEPKPAEPARQQDLEQKPQAAGKLKQQQATAMDNKSVKNRKDTAQFQRGNLDQNPNVAGEPRETRNTSKIQEQEEKHMSGGDNKQKSELSHNKQEKNTDKDKKYKNENHKAEQMKVQEASCPEGNQDKPIEAKLASESEDKSQQESDTNGFQEVTGKKSKKRNKNKNNETNEQTQSRVFEQQHIQPGDRLTIYFHAVLSKDFNFDPSKHKIYVRGGSVFGNWSCNAVELHVIKELEKHGFLVGGHLDVPKSSVVKKPIPYKYYLCCNGKDDYEHIYKWDVPEGTIVNRCLCIAEKDVSHHNEWHQFDDIICKKPSENFKRYFTVSYWTDQRKRDVRKGRFLAGNFMLYSIFDLLTEWNETNLNNFFSQLKMFYMTYQDPVIDENGPKKWFSLNFKENEVQSLLKDALIGLIGPHLEKETETRMVHIENPIKAAALVLILWEKYNIPLKPEERHVLCQLLCFPKLPKEQQISFCWDLKESFKSMKALRDILTNFCNVVMNEKQFRSILLIPLLHFLSDMCKPFEPIEWKRGITAEDVWGGLEGLPFVDFRNKIYQHEKDLLALMVSNKHLVDIDRMLTRSWLCFLKIENFLEYESVFNLDLLDLLQGLLYKLVQHEHRLQEPLFKILSHILDKLSDKESCVYEINYLMACLKAALKLQQCVCSSIKGLWNYELPIKSVEIIIKLSDLEEHLLPEENEGTKENLKELNINDLLSDSLQTMRQWIKKTFINRLLKSSTLSSVYVYFHNAHEIKMWNDVISLKSRKEMFLSNWISAHMKDFEGKLKQETPLSQIEIYCSKNDEMKQLNPLLAQCFENCALEAVHSICQENKAGVLFESLQRHKIGKFSSLVSKIIEKSWPISKQGKLLDGYDVMEHLLTWPASNNIFQLQDANLIEELTDEAKSLITVSDSVFFDITTQLLSGNIQIKYLKIILRKREEFLTLLKIKEPSINDKNCNEHSMRSVLQWREAELDALLSERTWVDSLLKMCSKIHDFVNVDVEELEERHLYDIDLEKLCEVVVVLQLDQAAANDAGTVIYFQLDEEMRQMAKTIHTFKDSYIFQMCWENQAKTLSVTDLETEAFEPDPDLIITMDNINEEIFTPCFDKYQHIYSSMQTGTLTLGDVDEIFRDYKDRYDELGKDFLIMSKLNLSHDRKWIRIKIQQIKQYHQLHLAVESAKVIMEVKKTLNLNGDFHVLQTLLDVMHADFKGESLDCIDAELIKAKAILVDITEARRKCLQELGQRVVFVTWVKEALEDINELKVFVDLASISAGENDLDVDRVACFHDAVLGYSSMLYDLKPDSGFNEFKEVLKKLWKALENDHNLPKKLCDTARHLEWLKTVKDSHGSVELSSLSLASAINQKGIYIISSQYQKKVNLDTALQLRITEEHEDGQDVRCYSLEDLKELQNKLMLMSGKGEQGQCEVERFAEVFSSVQRLAMSFIDLHAAGNMLFRDWEAKINCSEHSEACIIMDFNLENTIGEIMFSGAVVEQLPDLCKKTEKYLRFWKEFMDRKRSQHYFLNYYTAEQIVYLCKKLTPDKQDSLEDQVLMLLSFITPNCTVSDIRECWHKWQYDDLKDISQPDEEMDFQTFVDETNMEVDIFLGSKEGTYTLEDLPALLHSAKGAEKLDLVWNFYMRDMKHFLPNCIDIGTLGKLLEILATKEDKEKKTVQRNLPNGLQQGCPNLIICPHDEILTSCICIYMSSMDEDLPTYDEVLLCSASTPYEQVEIFLRRCLTEGYKGKKIYTMLYADELSYDVSYRFEQLFQRLKMECRGDYRLVIICNSDREHFYIPSAFSQHKVHMIPHERLDKVQAYLSGHYTVSTEVPTAASVFKDRMFVGIVSSKRAGVGKSLYIRRLQEKLKQSTRDKSALLKCIRLIEPRVNENAILQSLLNTPKKKNQLTIFHFDITSSVQKGLYEFLFTLLVLHYLMDTEGHMWKCSNKHLYVIEILETSGGLPRKSSRNVSKAQYVFLDIFPKIFCRPPKEVLELEMRIQDDRMTDVSDPLMDDQEFRSEAYQRPYQYLTRFHNKMNLDSFTYRGVEGTHVECLQMFFVYCGILDPSWAELRNFAWFLNLQLKDSETSVFCDVNFTGDTLQGFKNFVVDFMIMMAKDFATPSLSISDQSPGRQQVDLAGVNEEDLAPFRIRKKWESEPHPYIFFNDDHISMTFIGFHLRLNDQNMVDAIDPSTQKIIKKNIMTKQLYDGLRLQRVPFNIDFDKLPRGEKIERLCNVLGIQWPLDPDETYELTTDNILKMLAIHMRFRCGIPVIIMGETGCGKTRLIKFLCELRRSGAPSQNMKLVKVHGGTSAEMIYTKVREAMSLALINKEEFLFDSVLFFDEANTTEAVSSIKEILCDNTVEGEPLCQNTGLQIIAACNPYRKHTDLMIQRLESAGLGYRVRAEETEDKLGSIPLRQLVYRVQALPPSMIPLVWDFGQLNDQTERMYIQQIVQRVIQTISVHANYIKMITEVLSCSQIYMRQMKDECSFVSLRDVERCMQVFVWFYRNHTMLLEELHAFETKDHNQHNDHNTRDPVVWSLIMAVGVCYHACLEKKEKYRKKICKHLPETNTHVKVMQEISLMQDLLLSGVPLGKTIAKNNALKENVFMMVICIELRIPLFLVGKPGSSKSLAKTLVADAMQGHAAHSELYKKLKQIHLVSFQCSPHSTPEGIINTFKQCARFQEGKNLTEYISVVVLDEIGLAEDSPKMPLKTLHPLLEEGCIDDEPLPHKKVGFIGISNWALDPAKMNRGIFVSRGDPDEKELIESAKGICSSEPMILKKVQGFFQVFARAYLNICKEQGKEFFGLRDYYSLIKMVFAMTKASDQEPSAKQIVEAVLRNFSGRDDVDTVAAFTSKLKENPEISTMELVRQNIEAVGQDDECRYLLVLTKNYAALQILQQTFFSDQHQPEIIFGSSFPKDQEYTQICRNINRVKICMETGRTIVLLNLQNLYESLYDALNQYYVCLGGQKYVDLGLGTHRVKCRVHRDFRLIVIEEKEVVYKQFPIPLINRLEKHYLDINTVLKSDQKQIVKELEKWVKDFTALNLQHSLNPQAHNYVPSDVFIGYHSDTCASVVLQVTEKLKGNLGASEEQRKVLQETKLVLLNCATPDSVVRLSSTCLSNVETEELANAYFETQKHDSLASFILSHVLQEERSQTSFTEVTTFSRLLTASDVDRLLQDVISFQNVELLSLQQFDTEHSFLKKIRSFLDTRFGNKILIIQTDFVEDSQSSNLIASAKYSAINEINKSRDEMTEILVYFITKLPRMEGGTSYVGFHGGPWRSVHIDDLRKSKDIVSDITTLKSLTISQLFEEREKPNKPEAMETDDTKMESPTLEENADLEDILDTTALVRSCVQSAVGMLRDQLEGGSRSTRRLEILLTLLAENEETKASFLKTMKRRLHALLVTHDENTPSPKNWVFKEASNIDALQEGGTFRHTLWKRVQAVVIPFLAQVISMIDRDCNLDLLVDSNSVESVKKLWLEIFGNLKLLYIPYTKVDRNSESKTILVQNYMKLDHNLCSTMPFSWRIKDHLDELWVHVLQREGHTHNQLEEFFKKTPLGRYIADADEEMQKEFFHRYLQDFISMTMKVTSPDELMLLRSALLSCVNELKIRSNANKEKVTSLPWVHTAYHEFKTRLQNLSRMITIEPQVAQFLQRKMQSREGAEMVLDVYAAVACVELLEPHNLDTDGLCLEWLRRVKRLQVPIELVCAEECVQNYGSRSQELVKFVRSGWNRIFSSSLFVEHVLLGIESVQKDLKVLVVTHARKLWKSLEQNSDFKMEQPFLAVIEVLKSCKDEASERLFRFGRQLCAVCLGEPTDPLCLPCEHIYCLVCIKQWLLPGQMYCPLCMVEVPQNFELKVSEDIRHLVQLYAQFRKRCNAFFIDMVSTLCFKDNSPPSDSIILHLLSFLMVDTNAVPNIKKGRRVYTKALSPFNDSVDKNPVVRSVVLKFLLKYSFDDVKRYLQEHLSSVEQSNILEKTDKTKLCALYINCLEDSMYEKTQSQTELETVASLEQETRFLQCCVQNTEAGPEKISIEYLQSIARIRLCLDTAACLLVKDLSGLATGTQQDPEVYRRISAFLNHVMEFCRRSKNDWYRIYMIRKICNQKGMEFVQTLLTKPEFHWLFPEEIVQQNEHTGQIDQYLVCGINYQAFRDAVGRAMIECKTEGIEEANKNCRSPLQKKTARLLLAIFREVTTLYRAANQNVHPKPEQCQAIEDFIKGSQIFGSPELKNLATSLVYNRLGDLSVRPDCTSSEHAITELAIHLTTVLLCGQDGILTPLKQLALAPVNMQNAFLPTMPEDMLVVAVQVLGNLQWYSCPNGHPCTIGECGQPMERSHCVDCGAVIGGDNHRAVQGFQQTNFTGDRTQTGHVLGDARRRDNPDMLDTKSMSPAPFILIRLLTHLAMLLGASRDPRSISQMIKPAVQNPHVFLVNHLVKDMEQLSRTLGKGTDDSVNIVHLLLSRLLEPHQAQQWPVPYDNILSTKEARNGWETVIATEIITPQLKSLERRLKEVNDLIRKDSRVSSSPIMKVIYGDPHIFLKALPLDKIFHCSAIWSCRERVSVQNLAHIVEQHDGKDTLPVLWKFLQKEAELKLVKFLPDILALQRNLVRKFQNVTEHMHKTIGDFIQSQKAESLKAWYETRICTFLTVWNQLRASLVTNGEIKISEDYCKEDLNLDSEFQVLLPQRHGLGLCSTALVSYLIALHNELVYTVEKHTGEENSYSVSPADLTDLHVIKYEVEKDLIPLILSNCQYSMEQGQETVLEYDLHKTQQQILNHFLQGKPLITLTGIPTLVNRQDRNYENIFKDVKGKLMQDSLPALMLNALSGELQSYTDVCEALSVVEVTLGFLAMTGGEAEMQLVKYVQDILQMGDQTAPHILKALSRCTLKHSIALWQLLTSLKSECMLRLKRDPFLEISKVYKKPLLDGDKKLLTGFLTKGCVDTFVLEMHEFLLLNLKKVNAPEEFRPDWSLKHTLVSYIERKDLDVPPDMEEILPEETCLSQFVETWKFAVAFRQERHQR</sequence>
<evidence type="ECO:0000256" key="7">
    <source>
        <dbReference type="ARBA" id="ARBA00022490"/>
    </source>
</evidence>
<dbReference type="Gene3D" id="3.30.40.10">
    <property type="entry name" value="Zinc/RING finger domain, C3HC4 (zinc finger)"/>
    <property type="match status" value="1"/>
</dbReference>
<evidence type="ECO:0000256" key="14">
    <source>
        <dbReference type="ARBA" id="ARBA00022786"/>
    </source>
</evidence>
<keyword evidence="15" id="KW-0378">Hydrolase</keyword>
<dbReference type="GO" id="GO:0002376">
    <property type="term" value="P:immune system process"/>
    <property type="evidence" value="ECO:0007669"/>
    <property type="project" value="UniProtKB-KW"/>
</dbReference>
<dbReference type="OMA" id="YMKDMKN"/>
<dbReference type="PANTHER" id="PTHR22605:SF18">
    <property type="entry name" value="E3 UBIQUITIN-PROTEIN LIGASE RNF213-ALPHA"/>
    <property type="match status" value="1"/>
</dbReference>
<keyword evidence="11" id="KW-0479">Metal-binding</keyword>
<dbReference type="InterPro" id="IPR017907">
    <property type="entry name" value="Znf_RING_CS"/>
</dbReference>
<dbReference type="CDD" id="cd00009">
    <property type="entry name" value="AAA"/>
    <property type="match status" value="1"/>
</dbReference>
<dbReference type="FunFam" id="3.30.40.10:FF:000488">
    <property type="entry name" value="E3 ubiquitin-protein ligase RNF213"/>
    <property type="match status" value="1"/>
</dbReference>
<evidence type="ECO:0000256" key="9">
    <source>
        <dbReference type="ARBA" id="ARBA00022677"/>
    </source>
</evidence>
<evidence type="ECO:0000256" key="3">
    <source>
        <dbReference type="ARBA" id="ARBA00004514"/>
    </source>
</evidence>
<feature type="compositionally biased region" description="Basic and acidic residues" evidence="23">
    <location>
        <begin position="4697"/>
        <end position="4709"/>
    </location>
</feature>
<dbReference type="SUPFAM" id="SSF57850">
    <property type="entry name" value="RING/U-box"/>
    <property type="match status" value="1"/>
</dbReference>
<dbReference type="Ensembl" id="ENSLOCT00000015434.1">
    <property type="protein sequence ID" value="ENSLOCP00000015405.1"/>
    <property type="gene ID" value="ENSLOCG00000012503.1"/>
</dbReference>
<evidence type="ECO:0000256" key="6">
    <source>
        <dbReference type="ARBA" id="ARBA00012483"/>
    </source>
</evidence>
<keyword evidence="16" id="KW-0862">Zinc</keyword>
<dbReference type="PROSITE" id="PS51981">
    <property type="entry name" value="ZF_RZ"/>
    <property type="match status" value="1"/>
</dbReference>
<keyword evidence="27" id="KW-1185">Reference proteome</keyword>
<feature type="compositionally biased region" description="Basic and acidic residues" evidence="23">
    <location>
        <begin position="257"/>
        <end position="271"/>
    </location>
</feature>
<feature type="region of interest" description="Disordered" evidence="23">
    <location>
        <begin position="21"/>
        <end position="511"/>
    </location>
</feature>
<comment type="catalytic activity">
    <reaction evidence="21">
        <text>ATP + H2O = ADP + phosphate + H(+)</text>
        <dbReference type="Rhea" id="RHEA:13065"/>
        <dbReference type="ChEBI" id="CHEBI:15377"/>
        <dbReference type="ChEBI" id="CHEBI:15378"/>
        <dbReference type="ChEBI" id="CHEBI:30616"/>
        <dbReference type="ChEBI" id="CHEBI:43474"/>
        <dbReference type="ChEBI" id="CHEBI:456216"/>
    </reaction>
    <physiologicalReaction direction="left-to-right" evidence="21">
        <dbReference type="Rhea" id="RHEA:13066"/>
    </physiologicalReaction>
</comment>
<evidence type="ECO:0000256" key="18">
    <source>
        <dbReference type="ARBA" id="ARBA00022859"/>
    </source>
</evidence>
<dbReference type="Pfam" id="PF20173">
    <property type="entry name" value="ZnF_RZ-type"/>
    <property type="match status" value="1"/>
</dbReference>
<reference evidence="26" key="2">
    <citation type="submission" date="2025-08" db="UniProtKB">
        <authorList>
            <consortium name="Ensembl"/>
        </authorList>
    </citation>
    <scope>IDENTIFICATION</scope>
</reference>
<dbReference type="GO" id="GO:0002040">
    <property type="term" value="P:sprouting angiogenesis"/>
    <property type="evidence" value="ECO:0000318"/>
    <property type="project" value="GO_Central"/>
</dbReference>
<comment type="similarity">
    <text evidence="5">Belongs to the AAA ATPase family.</text>
</comment>
<dbReference type="EC" id="2.3.2.27" evidence="6"/>
<evidence type="ECO:0000256" key="4">
    <source>
        <dbReference type="ARBA" id="ARBA00004906"/>
    </source>
</evidence>
<feature type="domain" description="RZ-type" evidence="25">
    <location>
        <begin position="4622"/>
        <end position="4692"/>
    </location>
</feature>
<evidence type="ECO:0000256" key="15">
    <source>
        <dbReference type="ARBA" id="ARBA00022801"/>
    </source>
</evidence>
<keyword evidence="7" id="KW-0963">Cytoplasm</keyword>
<dbReference type="GeneTree" id="ENSGT00630000089884"/>
<evidence type="ECO:0000256" key="21">
    <source>
        <dbReference type="ARBA" id="ARBA00048778"/>
    </source>
</evidence>
<evidence type="ECO:0000313" key="27">
    <source>
        <dbReference type="Proteomes" id="UP000018468"/>
    </source>
</evidence>
<dbReference type="FunFam" id="3.40.50.300:FF:000804">
    <property type="entry name" value="E3 ubiquitin-protein ligase RNF213"/>
    <property type="match status" value="1"/>
</dbReference>
<feature type="compositionally biased region" description="Basic and acidic residues" evidence="23">
    <location>
        <begin position="395"/>
        <end position="450"/>
    </location>
</feature>
<evidence type="ECO:0000256" key="5">
    <source>
        <dbReference type="ARBA" id="ARBA00006914"/>
    </source>
</evidence>
<dbReference type="InterPro" id="IPR018957">
    <property type="entry name" value="Znf_C3HC4_RING-type"/>
</dbReference>
<keyword evidence="18" id="KW-0391">Immunity</keyword>
<dbReference type="GO" id="GO:2000051">
    <property type="term" value="P:negative regulation of non-canonical Wnt signaling pathway"/>
    <property type="evidence" value="ECO:0000318"/>
    <property type="project" value="GO_Central"/>
</dbReference>
<evidence type="ECO:0000259" key="24">
    <source>
        <dbReference type="PROSITE" id="PS50089"/>
    </source>
</evidence>
<evidence type="ECO:0000256" key="17">
    <source>
        <dbReference type="ARBA" id="ARBA00022840"/>
    </source>
</evidence>
<keyword evidence="19" id="KW-0443">Lipid metabolism</keyword>
<dbReference type="PANTHER" id="PTHR22605">
    <property type="entry name" value="RZ-TYPE DOMAIN-CONTAINING PROTEIN"/>
    <property type="match status" value="1"/>
</dbReference>
<comment type="subcellular location">
    <subcellularLocation>
        <location evidence="3">Cytoplasm</location>
        <location evidence="3">Cytosol</location>
    </subcellularLocation>
    <subcellularLocation>
        <location evidence="2">Lipid droplet</location>
    </subcellularLocation>
</comment>
<dbReference type="GO" id="GO:0016887">
    <property type="term" value="F:ATP hydrolysis activity"/>
    <property type="evidence" value="ECO:0007669"/>
    <property type="project" value="InterPro"/>
</dbReference>
<dbReference type="InParanoid" id="W5N446"/>
<reference evidence="27" key="1">
    <citation type="submission" date="2011-12" db="EMBL/GenBank/DDBJ databases">
        <title>The Draft Genome of Lepisosteus oculatus.</title>
        <authorList>
            <consortium name="The Broad Institute Genome Assembly &amp; Analysis Group"/>
            <consortium name="Computational R&amp;D Group"/>
            <consortium name="and Sequencing Platform"/>
            <person name="Di Palma F."/>
            <person name="Alfoldi J."/>
            <person name="Johnson J."/>
            <person name="Berlin A."/>
            <person name="Gnerre S."/>
            <person name="Jaffe D."/>
            <person name="MacCallum I."/>
            <person name="Young S."/>
            <person name="Walker B.J."/>
            <person name="Lander E.S."/>
            <person name="Lindblad-Toh K."/>
        </authorList>
    </citation>
    <scope>NUCLEOTIDE SEQUENCE [LARGE SCALE GENOMIC DNA]</scope>
</reference>
<feature type="region of interest" description="Disordered" evidence="23">
    <location>
        <begin position="4688"/>
        <end position="4709"/>
    </location>
</feature>
<dbReference type="SMART" id="SM00184">
    <property type="entry name" value="RING"/>
    <property type="match status" value="1"/>
</dbReference>
<evidence type="ECO:0000259" key="25">
    <source>
        <dbReference type="PROSITE" id="PS51981"/>
    </source>
</evidence>
<dbReference type="CDD" id="cd16561">
    <property type="entry name" value="RING-HC_RNF213"/>
    <property type="match status" value="1"/>
</dbReference>
<evidence type="ECO:0000256" key="8">
    <source>
        <dbReference type="ARBA" id="ARBA00022657"/>
    </source>
</evidence>
<dbReference type="GO" id="GO:0005829">
    <property type="term" value="C:cytosol"/>
    <property type="evidence" value="ECO:0000318"/>
    <property type="project" value="GO_Central"/>
</dbReference>
<evidence type="ECO:0000256" key="22">
    <source>
        <dbReference type="PROSITE-ProRule" id="PRU00175"/>
    </source>
</evidence>
<feature type="compositionally biased region" description="Polar residues" evidence="23">
    <location>
        <begin position="148"/>
        <end position="161"/>
    </location>
</feature>
<reference evidence="26" key="3">
    <citation type="submission" date="2025-09" db="UniProtKB">
        <authorList>
            <consortium name="Ensembl"/>
        </authorList>
    </citation>
    <scope>IDENTIFICATION</scope>
</reference>
<dbReference type="Pfam" id="PF00097">
    <property type="entry name" value="zf-C3HC4"/>
    <property type="match status" value="1"/>
</dbReference>
<feature type="region of interest" description="Disordered" evidence="23">
    <location>
        <begin position="3638"/>
        <end position="3658"/>
    </location>
</feature>
<dbReference type="InterPro" id="IPR001841">
    <property type="entry name" value="Znf_RING"/>
</dbReference>
<dbReference type="FunFam" id="3.40.50.300:FF:000491">
    <property type="entry name" value="E3 ubiquitin-protein ligase RNF213"/>
    <property type="match status" value="1"/>
</dbReference>
<dbReference type="EMBL" id="AHAT01000349">
    <property type="status" value="NOT_ANNOTATED_CDS"/>
    <property type="molecule type" value="Genomic_DNA"/>
</dbReference>
<dbReference type="InterPro" id="IPR013083">
    <property type="entry name" value="Znf_RING/FYVE/PHD"/>
</dbReference>
<dbReference type="Proteomes" id="UP000018468">
    <property type="component" value="Linkage group LG10"/>
</dbReference>
<dbReference type="GO" id="GO:0006511">
    <property type="term" value="P:ubiquitin-dependent protein catabolic process"/>
    <property type="evidence" value="ECO:0000318"/>
    <property type="project" value="GO_Central"/>
</dbReference>
<feature type="compositionally biased region" description="Basic and acidic residues" evidence="23">
    <location>
        <begin position="3638"/>
        <end position="3655"/>
    </location>
</feature>
<dbReference type="KEGG" id="loc:102686626"/>
<evidence type="ECO:0000256" key="11">
    <source>
        <dbReference type="ARBA" id="ARBA00022723"/>
    </source>
</evidence>
<comment type="pathway">
    <text evidence="4">Protein modification; protein ubiquitination.</text>
</comment>
<keyword evidence="10" id="KW-0808">Transferase</keyword>
<dbReference type="GO" id="GO:0006629">
    <property type="term" value="P:lipid metabolic process"/>
    <property type="evidence" value="ECO:0007669"/>
    <property type="project" value="UniProtKB-KW"/>
</dbReference>
<dbReference type="SMART" id="SM00382">
    <property type="entry name" value="AAA"/>
    <property type="match status" value="2"/>
</dbReference>
<dbReference type="SUPFAM" id="SSF52540">
    <property type="entry name" value="P-loop containing nucleoside triphosphate hydrolases"/>
    <property type="match status" value="2"/>
</dbReference>
<dbReference type="OrthoDB" id="2423195at2759"/>
<keyword evidence="14" id="KW-0833">Ubl conjugation pathway</keyword>
<proteinExistence type="inferred from homology"/>
<feature type="compositionally biased region" description="Basic and acidic residues" evidence="23">
    <location>
        <begin position="460"/>
        <end position="479"/>
    </location>
</feature>
<evidence type="ECO:0000256" key="10">
    <source>
        <dbReference type="ARBA" id="ARBA00022679"/>
    </source>
</evidence>
<dbReference type="Bgee" id="ENSLOCG00000012503">
    <property type="expression patterns" value="Expressed in testis and 13 other cell types or tissues"/>
</dbReference>
<evidence type="ECO:0000256" key="19">
    <source>
        <dbReference type="ARBA" id="ARBA00023098"/>
    </source>
</evidence>
<dbReference type="InterPro" id="IPR003593">
    <property type="entry name" value="AAA+_ATPase"/>
</dbReference>
<keyword evidence="13 22" id="KW-0863">Zinc-finger</keyword>
<dbReference type="GO" id="GO:0005811">
    <property type="term" value="C:lipid droplet"/>
    <property type="evidence" value="ECO:0007669"/>
    <property type="project" value="UniProtKB-SubCell"/>
</dbReference>
<dbReference type="PROSITE" id="PS00518">
    <property type="entry name" value="ZF_RING_1"/>
    <property type="match status" value="1"/>
</dbReference>
<evidence type="ECO:0000256" key="2">
    <source>
        <dbReference type="ARBA" id="ARBA00004502"/>
    </source>
</evidence>
<dbReference type="InterPro" id="IPR027417">
    <property type="entry name" value="P-loop_NTPase"/>
</dbReference>
<feature type="compositionally biased region" description="Basic residues" evidence="23">
    <location>
        <begin position="80"/>
        <end position="94"/>
    </location>
</feature>
<dbReference type="FunCoup" id="W5N446">
    <property type="interactions" value="149"/>
</dbReference>
<evidence type="ECO:0000256" key="1">
    <source>
        <dbReference type="ARBA" id="ARBA00000900"/>
    </source>
</evidence>
<protein>
    <recommendedName>
        <fullName evidence="6">RING-type E3 ubiquitin transferase</fullName>
        <ecNumber evidence="6">2.3.2.27</ecNumber>
    </recommendedName>
</protein>